<sequence>MRAFRASVALVAAAAVVLTSGCSPSASGGDSGKVVLTLGSWRTEDLAMWQDEILPAFEKTHPNIDVKFTPTNTNEYNAAIQSQVDGGTGPDLITCRPYDVNRSWIKKGYFEKLDGKPMLGAFDQLALDPWAGDDGSPYCLPTAAVLAGFFYNKDIFTELNLKVPTTQDEFLSVLKAVKDNGKYAPLALGSAESWQLAYNGLYSIGPAYWKGEDGRQGLIKGTKKVTDPDFVAAFDAFDAWKPYLPKGSESLKYADMTQLFALGKAAILPDGSWDINQVAVGNLNVGVFGPPAATAGGERYVQEMPDMAIGISAASKHKAEAETFLAWTATPEFLSLYVNKLPGFFSMGKEPVTYTNKLAQEFADLKQGAKLTPRLGLDRLSAGTPPFDDEVWRVLQLMYTKDMSAQDATAELQKGLSAWYGPQQQK</sequence>
<evidence type="ECO:0000256" key="5">
    <source>
        <dbReference type="ARBA" id="ARBA00049629"/>
    </source>
</evidence>
<feature type="signal peptide" evidence="7">
    <location>
        <begin position="1"/>
        <end position="28"/>
    </location>
</feature>
<comment type="function">
    <text evidence="5">Part of a binding-protein-dependent transport system for a sugar.</text>
</comment>
<dbReference type="GO" id="GO:0030313">
    <property type="term" value="C:cell envelope"/>
    <property type="evidence" value="ECO:0007669"/>
    <property type="project" value="UniProtKB-SubCell"/>
</dbReference>
<organism evidence="8 9">
    <name type="scientific">Asanoa hainanensis</name>
    <dbReference type="NCBI Taxonomy" id="560556"/>
    <lineage>
        <taxon>Bacteria</taxon>
        <taxon>Bacillati</taxon>
        <taxon>Actinomycetota</taxon>
        <taxon>Actinomycetes</taxon>
        <taxon>Micromonosporales</taxon>
        <taxon>Micromonosporaceae</taxon>
        <taxon>Asanoa</taxon>
    </lineage>
</organism>
<evidence type="ECO:0000313" key="9">
    <source>
        <dbReference type="Proteomes" id="UP000198362"/>
    </source>
</evidence>
<dbReference type="AlphaFoldDB" id="A0A239P355"/>
<dbReference type="EMBL" id="FZPH01000012">
    <property type="protein sequence ID" value="SNT60759.1"/>
    <property type="molecule type" value="Genomic_DNA"/>
</dbReference>
<dbReference type="InterPro" id="IPR050490">
    <property type="entry name" value="Bact_solute-bd_prot1"/>
</dbReference>
<comment type="subcellular location">
    <subcellularLocation>
        <location evidence="1">Cell envelope</location>
    </subcellularLocation>
</comment>
<gene>
    <name evidence="8" type="ORF">SAMN05421812_112185</name>
</gene>
<comment type="similarity">
    <text evidence="2">Belongs to the bacterial solute-binding protein 1 family.</text>
</comment>
<dbReference type="Proteomes" id="UP000198362">
    <property type="component" value="Unassembled WGS sequence"/>
</dbReference>
<accession>A0A239P355</accession>
<dbReference type="RefSeq" id="WP_179266389.1">
    <property type="nucleotide sequence ID" value="NZ_FZPH01000012.1"/>
</dbReference>
<evidence type="ECO:0000256" key="3">
    <source>
        <dbReference type="ARBA" id="ARBA00022448"/>
    </source>
</evidence>
<dbReference type="PANTHER" id="PTHR43649:SF28">
    <property type="entry name" value="BINDING PROTEIN COMPONENT OF ABC SUGAR TRANSPORTER-RELATED"/>
    <property type="match status" value="1"/>
</dbReference>
<proteinExistence type="inferred from homology"/>
<keyword evidence="9" id="KW-1185">Reference proteome</keyword>
<name>A0A239P355_9ACTN</name>
<keyword evidence="3" id="KW-0813">Transport</keyword>
<dbReference type="Gene3D" id="3.40.190.10">
    <property type="entry name" value="Periplasmic binding protein-like II"/>
    <property type="match status" value="2"/>
</dbReference>
<evidence type="ECO:0000256" key="4">
    <source>
        <dbReference type="ARBA" id="ARBA00022729"/>
    </source>
</evidence>
<protein>
    <recommendedName>
        <fullName evidence="6">Probable sugar-binding periplasmic protein</fullName>
    </recommendedName>
</protein>
<evidence type="ECO:0000256" key="6">
    <source>
        <dbReference type="ARBA" id="ARBA00049753"/>
    </source>
</evidence>
<dbReference type="InterPro" id="IPR006059">
    <property type="entry name" value="SBP"/>
</dbReference>
<dbReference type="SUPFAM" id="SSF53850">
    <property type="entry name" value="Periplasmic binding protein-like II"/>
    <property type="match status" value="1"/>
</dbReference>
<dbReference type="Pfam" id="PF01547">
    <property type="entry name" value="SBP_bac_1"/>
    <property type="match status" value="1"/>
</dbReference>
<evidence type="ECO:0000256" key="1">
    <source>
        <dbReference type="ARBA" id="ARBA00004196"/>
    </source>
</evidence>
<keyword evidence="4 7" id="KW-0732">Signal</keyword>
<evidence type="ECO:0000256" key="7">
    <source>
        <dbReference type="SAM" id="SignalP"/>
    </source>
</evidence>
<evidence type="ECO:0000313" key="8">
    <source>
        <dbReference type="EMBL" id="SNT60759.1"/>
    </source>
</evidence>
<dbReference type="PANTHER" id="PTHR43649">
    <property type="entry name" value="ARABINOSE-BINDING PROTEIN-RELATED"/>
    <property type="match status" value="1"/>
</dbReference>
<reference evidence="8 9" key="1">
    <citation type="submission" date="2017-06" db="EMBL/GenBank/DDBJ databases">
        <authorList>
            <person name="Kim H.J."/>
            <person name="Triplett B.A."/>
        </authorList>
    </citation>
    <scope>NUCLEOTIDE SEQUENCE [LARGE SCALE GENOMIC DNA]</scope>
    <source>
        <strain evidence="8 9">CGMCC 4.5593</strain>
    </source>
</reference>
<feature type="chain" id="PRO_5039322297" description="Probable sugar-binding periplasmic protein" evidence="7">
    <location>
        <begin position="29"/>
        <end position="426"/>
    </location>
</feature>
<dbReference type="PROSITE" id="PS51257">
    <property type="entry name" value="PROKAR_LIPOPROTEIN"/>
    <property type="match status" value="1"/>
</dbReference>
<evidence type="ECO:0000256" key="2">
    <source>
        <dbReference type="ARBA" id="ARBA00008520"/>
    </source>
</evidence>